<feature type="domain" description="F-box" evidence="1">
    <location>
        <begin position="20"/>
        <end position="65"/>
    </location>
</feature>
<keyword evidence="3" id="KW-1185">Reference proteome</keyword>
<sequence length="803" mass="91514">MAEAPENLTVPSGLGSEHRLLSLEALPEELLLLIVSYLPTTALKSAALVSHTLNRHATDILWQNVSLVDQWVVHHDTPFELAEGGRGSKWTDEHDDTPIIRKLFVLATNPILASKVHSLTHRCHLPTPNIFDELPRMHFHANDLSQDSRLHILLNLALRNMVNVQTLRIVYGHKQLASLLVAGFLHRDRPRRVPMRRLWLESCSISLSVKQIMCMGKQSGLESLRIRRLDAVSNREVQYQEFRPSRDGTAVRLHNGAGDFFVTTVETLDDLNSDSMHRQTDQELFSTAKAFDNALWAEVPEIADFVEAEQHNTFVEPLSSASLCPGPWLLEASIPTLTSLNLDWVLWRRSEDDPLDNSSETLHRLAALRFPNLRSFQIRNAVLPQTELPEDVFLLEDTFLDFMEYHHKIQCLAWPVDKFYGHAPPSIDVRYRSMKIVAHLASALIDLRVDAQYAGQGEALTDMGRSGEELRARSRRRKFITQFVSHMRRVESIKMEGGLPRDEKREIIRALHHCPLQKIVMIGVSYPAGNTWGARGVQLKALVPGQLWEDDNLEEEDIPGIMEAYRRGFPMANNFEYEPDFGWEPIQAPLLQTIALHHANTVEEIKLCGYNGCPILSNATPITDVLLNGLRQFDNIKQVVMSFWLLTYFEGQYRDSEVIKYWLDSRSPSSTALVVVTPPRRVSHEYPVDPGHFPNFSNRLAPPQEFNRWAVTLKTHLSPSALAYRVARDIGPYLSPVAKNRKGGVRVRGSFCLGSRDAHRPTSDIFDLDVRIGRDDAVLEFTGPREEGEKGRWWQKLEARRWF</sequence>
<dbReference type="Gene3D" id="1.20.1280.50">
    <property type="match status" value="1"/>
</dbReference>
<gene>
    <name evidence="2" type="ORF">FB567DRAFT_197768</name>
</gene>
<dbReference type="Pfam" id="PF12937">
    <property type="entry name" value="F-box-like"/>
    <property type="match status" value="1"/>
</dbReference>
<reference evidence="2" key="1">
    <citation type="journal article" date="2021" name="Nat. Commun.">
        <title>Genetic determinants of endophytism in the Arabidopsis root mycobiome.</title>
        <authorList>
            <person name="Mesny F."/>
            <person name="Miyauchi S."/>
            <person name="Thiergart T."/>
            <person name="Pickel B."/>
            <person name="Atanasova L."/>
            <person name="Karlsson M."/>
            <person name="Huettel B."/>
            <person name="Barry K.W."/>
            <person name="Haridas S."/>
            <person name="Chen C."/>
            <person name="Bauer D."/>
            <person name="Andreopoulos W."/>
            <person name="Pangilinan J."/>
            <person name="LaButti K."/>
            <person name="Riley R."/>
            <person name="Lipzen A."/>
            <person name="Clum A."/>
            <person name="Drula E."/>
            <person name="Henrissat B."/>
            <person name="Kohler A."/>
            <person name="Grigoriev I.V."/>
            <person name="Martin F.M."/>
            <person name="Hacquard S."/>
        </authorList>
    </citation>
    <scope>NUCLEOTIDE SEQUENCE</scope>
    <source>
        <strain evidence="2">MPI-SDFR-AT-0120</strain>
    </source>
</reference>
<dbReference type="AlphaFoldDB" id="A0A8K0QVB4"/>
<dbReference type="InterPro" id="IPR001810">
    <property type="entry name" value="F-box_dom"/>
</dbReference>
<accession>A0A8K0QVB4</accession>
<evidence type="ECO:0000259" key="1">
    <source>
        <dbReference type="PROSITE" id="PS50181"/>
    </source>
</evidence>
<evidence type="ECO:0000313" key="3">
    <source>
        <dbReference type="Proteomes" id="UP000813461"/>
    </source>
</evidence>
<dbReference type="InterPro" id="IPR036047">
    <property type="entry name" value="F-box-like_dom_sf"/>
</dbReference>
<dbReference type="PROSITE" id="PS50181">
    <property type="entry name" value="FBOX"/>
    <property type="match status" value="1"/>
</dbReference>
<evidence type="ECO:0000313" key="2">
    <source>
        <dbReference type="EMBL" id="KAH7073341.1"/>
    </source>
</evidence>
<proteinExistence type="predicted"/>
<organism evidence="2 3">
    <name type="scientific">Paraphoma chrysanthemicola</name>
    <dbReference type="NCBI Taxonomy" id="798071"/>
    <lineage>
        <taxon>Eukaryota</taxon>
        <taxon>Fungi</taxon>
        <taxon>Dikarya</taxon>
        <taxon>Ascomycota</taxon>
        <taxon>Pezizomycotina</taxon>
        <taxon>Dothideomycetes</taxon>
        <taxon>Pleosporomycetidae</taxon>
        <taxon>Pleosporales</taxon>
        <taxon>Pleosporineae</taxon>
        <taxon>Phaeosphaeriaceae</taxon>
        <taxon>Paraphoma</taxon>
    </lineage>
</organism>
<dbReference type="EMBL" id="JAGMVJ010000022">
    <property type="protein sequence ID" value="KAH7073341.1"/>
    <property type="molecule type" value="Genomic_DNA"/>
</dbReference>
<dbReference type="SUPFAM" id="SSF81383">
    <property type="entry name" value="F-box domain"/>
    <property type="match status" value="1"/>
</dbReference>
<name>A0A8K0QVB4_9PLEO</name>
<dbReference type="Proteomes" id="UP000813461">
    <property type="component" value="Unassembled WGS sequence"/>
</dbReference>
<dbReference type="OrthoDB" id="47801at2759"/>
<protein>
    <recommendedName>
        <fullName evidence="1">F-box domain-containing protein</fullName>
    </recommendedName>
</protein>
<comment type="caution">
    <text evidence="2">The sequence shown here is derived from an EMBL/GenBank/DDBJ whole genome shotgun (WGS) entry which is preliminary data.</text>
</comment>